<dbReference type="Gramene" id="KRH34447">
    <property type="protein sequence ID" value="KRH34447"/>
    <property type="gene ID" value="GLYMA_10G184200"/>
</dbReference>
<evidence type="ECO:0000313" key="4">
    <source>
        <dbReference type="Proteomes" id="UP000008827"/>
    </source>
</evidence>
<evidence type="ECO:0000313" key="2">
    <source>
        <dbReference type="EMBL" id="KRH34447.1"/>
    </source>
</evidence>
<dbReference type="InParanoid" id="A0A0R0I689"/>
<evidence type="ECO:0000313" key="3">
    <source>
        <dbReference type="EnsemblPlants" id="KRH34447"/>
    </source>
</evidence>
<protein>
    <submittedName>
        <fullName evidence="2 3">Uncharacterized protein</fullName>
    </submittedName>
</protein>
<dbReference type="Proteomes" id="UP000008827">
    <property type="component" value="Chromosome 10"/>
</dbReference>
<reference evidence="2 3" key="1">
    <citation type="journal article" date="2010" name="Nature">
        <title>Genome sequence of the palaeopolyploid soybean.</title>
        <authorList>
            <person name="Schmutz J."/>
            <person name="Cannon S.B."/>
            <person name="Schlueter J."/>
            <person name="Ma J."/>
            <person name="Mitros T."/>
            <person name="Nelson W."/>
            <person name="Hyten D.L."/>
            <person name="Song Q."/>
            <person name="Thelen J.J."/>
            <person name="Cheng J."/>
            <person name="Xu D."/>
            <person name="Hellsten U."/>
            <person name="May G.D."/>
            <person name="Yu Y."/>
            <person name="Sakurai T."/>
            <person name="Umezawa T."/>
            <person name="Bhattacharyya M.K."/>
            <person name="Sandhu D."/>
            <person name="Valliyodan B."/>
            <person name="Lindquist E."/>
            <person name="Peto M."/>
            <person name="Grant D."/>
            <person name="Shu S."/>
            <person name="Goodstein D."/>
            <person name="Barry K."/>
            <person name="Futrell-Griggs M."/>
            <person name="Abernathy B."/>
            <person name="Du J."/>
            <person name="Tian Z."/>
            <person name="Zhu L."/>
            <person name="Gill N."/>
            <person name="Joshi T."/>
            <person name="Libault M."/>
            <person name="Sethuraman A."/>
            <person name="Zhang X.-C."/>
            <person name="Shinozaki K."/>
            <person name="Nguyen H.T."/>
            <person name="Wing R.A."/>
            <person name="Cregan P."/>
            <person name="Specht J."/>
            <person name="Grimwood J."/>
            <person name="Rokhsar D."/>
            <person name="Stacey G."/>
            <person name="Shoemaker R.C."/>
            <person name="Jackson S.A."/>
        </authorList>
    </citation>
    <scope>NUCLEOTIDE SEQUENCE [LARGE SCALE GENOMIC DNA]</scope>
    <source>
        <strain evidence="3">cv. Williams 82</strain>
        <tissue evidence="2">Callus</tissue>
    </source>
</reference>
<dbReference type="EnsemblPlants" id="KRH34447">
    <property type="protein sequence ID" value="KRH34447"/>
    <property type="gene ID" value="GLYMA_10G184200"/>
</dbReference>
<keyword evidence="1" id="KW-0472">Membrane</keyword>
<keyword evidence="4" id="KW-1185">Reference proteome</keyword>
<dbReference type="EMBL" id="CM000843">
    <property type="protein sequence ID" value="KRH34447.1"/>
    <property type="molecule type" value="Genomic_DNA"/>
</dbReference>
<reference evidence="3" key="2">
    <citation type="submission" date="2018-02" db="UniProtKB">
        <authorList>
            <consortium name="EnsemblPlants"/>
        </authorList>
    </citation>
    <scope>IDENTIFICATION</scope>
    <source>
        <strain evidence="3">Williams 82</strain>
    </source>
</reference>
<reference evidence="2" key="3">
    <citation type="submission" date="2018-07" db="EMBL/GenBank/DDBJ databases">
        <title>WGS assembly of Glycine max.</title>
        <authorList>
            <person name="Schmutz J."/>
            <person name="Cannon S."/>
            <person name="Schlueter J."/>
            <person name="Ma J."/>
            <person name="Mitros T."/>
            <person name="Nelson W."/>
            <person name="Hyten D."/>
            <person name="Song Q."/>
            <person name="Thelen J."/>
            <person name="Cheng J."/>
            <person name="Xu D."/>
            <person name="Hellsten U."/>
            <person name="May G."/>
            <person name="Yu Y."/>
            <person name="Sakurai T."/>
            <person name="Umezawa T."/>
            <person name="Bhattacharyya M."/>
            <person name="Sandhu D."/>
            <person name="Valliyodan B."/>
            <person name="Lindquist E."/>
            <person name="Peto M."/>
            <person name="Grant D."/>
            <person name="Shu S."/>
            <person name="Goodstein D."/>
            <person name="Barry K."/>
            <person name="Futrell-Griggs M."/>
            <person name="Abernathy B."/>
            <person name="Du J."/>
            <person name="Tian Z."/>
            <person name="Zhu L."/>
            <person name="Gill N."/>
            <person name="Joshi T."/>
            <person name="Libault M."/>
            <person name="Sethuraman A."/>
            <person name="Zhang X."/>
            <person name="Shinozaki K."/>
            <person name="Nguyen H."/>
            <person name="Wing R."/>
            <person name="Cregan P."/>
            <person name="Specht J."/>
            <person name="Grimwood J."/>
            <person name="Rokhsar D."/>
            <person name="Stacey G."/>
            <person name="Shoemaker R."/>
            <person name="Jackson S."/>
        </authorList>
    </citation>
    <scope>NUCLEOTIDE SEQUENCE</scope>
    <source>
        <tissue evidence="2">Callus</tissue>
    </source>
</reference>
<name>A0A0R0I689_SOYBN</name>
<organism evidence="2">
    <name type="scientific">Glycine max</name>
    <name type="common">Soybean</name>
    <name type="synonym">Glycine hispida</name>
    <dbReference type="NCBI Taxonomy" id="3847"/>
    <lineage>
        <taxon>Eukaryota</taxon>
        <taxon>Viridiplantae</taxon>
        <taxon>Streptophyta</taxon>
        <taxon>Embryophyta</taxon>
        <taxon>Tracheophyta</taxon>
        <taxon>Spermatophyta</taxon>
        <taxon>Magnoliopsida</taxon>
        <taxon>eudicotyledons</taxon>
        <taxon>Gunneridae</taxon>
        <taxon>Pentapetalae</taxon>
        <taxon>rosids</taxon>
        <taxon>fabids</taxon>
        <taxon>Fabales</taxon>
        <taxon>Fabaceae</taxon>
        <taxon>Papilionoideae</taxon>
        <taxon>50 kb inversion clade</taxon>
        <taxon>NPAAA clade</taxon>
        <taxon>indigoferoid/millettioid clade</taxon>
        <taxon>Phaseoleae</taxon>
        <taxon>Glycine</taxon>
        <taxon>Glycine subgen. Soja</taxon>
    </lineage>
</organism>
<sequence length="125" mass="14399">MKISSFRYIECKFVGGCDQIIPLRTLKLKLELKLDVSTLVLECRFCKLIYKSEIIQFGSKCLFQCFRSAPPSVPSSPAYFLLSTPTTATRDLPSPTTTTYPRLGHRNDVSFFLFFSFFVVFFFHI</sequence>
<feature type="transmembrane region" description="Helical" evidence="1">
    <location>
        <begin position="109"/>
        <end position="124"/>
    </location>
</feature>
<keyword evidence="1" id="KW-1133">Transmembrane helix</keyword>
<keyword evidence="1" id="KW-0812">Transmembrane</keyword>
<accession>A0A0R0I689</accession>
<evidence type="ECO:0000256" key="1">
    <source>
        <dbReference type="SAM" id="Phobius"/>
    </source>
</evidence>
<dbReference type="AlphaFoldDB" id="A0A0R0I689"/>
<proteinExistence type="predicted"/>
<gene>
    <name evidence="2" type="ORF">GLYMA_10G184200</name>
</gene>